<protein>
    <submittedName>
        <fullName evidence="1">Uncharacterized protein</fullName>
    </submittedName>
</protein>
<organism evidence="1 2">
    <name type="scientific">Verticillium longisporum</name>
    <name type="common">Verticillium dahliae var. longisporum</name>
    <dbReference type="NCBI Taxonomy" id="100787"/>
    <lineage>
        <taxon>Eukaryota</taxon>
        <taxon>Fungi</taxon>
        <taxon>Dikarya</taxon>
        <taxon>Ascomycota</taxon>
        <taxon>Pezizomycotina</taxon>
        <taxon>Sordariomycetes</taxon>
        <taxon>Hypocreomycetidae</taxon>
        <taxon>Glomerellales</taxon>
        <taxon>Plectosphaerellaceae</taxon>
        <taxon>Verticillium</taxon>
    </lineage>
</organism>
<accession>A0A0G4MKQ3</accession>
<gene>
    <name evidence="1" type="ORF">BN1708_019565</name>
</gene>
<evidence type="ECO:0000313" key="1">
    <source>
        <dbReference type="EMBL" id="CRK34665.1"/>
    </source>
</evidence>
<keyword evidence="2" id="KW-1185">Reference proteome</keyword>
<sequence>HDRQHLLSRS</sequence>
<evidence type="ECO:0000313" key="2">
    <source>
        <dbReference type="Proteomes" id="UP000044602"/>
    </source>
</evidence>
<reference evidence="2" key="1">
    <citation type="submission" date="2015-05" db="EMBL/GenBank/DDBJ databases">
        <authorList>
            <person name="Fogelqvist Johan"/>
        </authorList>
    </citation>
    <scope>NUCLEOTIDE SEQUENCE [LARGE SCALE GENOMIC DNA]</scope>
</reference>
<feature type="non-terminal residue" evidence="1">
    <location>
        <position position="1"/>
    </location>
</feature>
<dbReference type="EMBL" id="CVQH01023111">
    <property type="protein sequence ID" value="CRK34665.1"/>
    <property type="molecule type" value="Genomic_DNA"/>
</dbReference>
<name>A0A0G4MKQ3_VERLO</name>
<dbReference type="Proteomes" id="UP000044602">
    <property type="component" value="Unassembled WGS sequence"/>
</dbReference>
<proteinExistence type="predicted"/>